<dbReference type="Proteomes" id="UP000238169">
    <property type="component" value="Unassembled WGS sequence"/>
</dbReference>
<keyword evidence="4" id="KW-1185">Reference proteome</keyword>
<gene>
    <name evidence="3" type="ORF">NOV72_05542</name>
</gene>
<protein>
    <submittedName>
        <fullName evidence="3">Membrane protein</fullName>
    </submittedName>
</protein>
<name>A0A2U3IDP8_9BURK</name>
<dbReference type="AlphaFoldDB" id="A0A2U3IDP8"/>
<dbReference type="RefSeq" id="WP_106857805.1">
    <property type="nucleotide sequence ID" value="NZ_OGTP01000029.1"/>
</dbReference>
<proteinExistence type="predicted"/>
<feature type="region of interest" description="Disordered" evidence="1">
    <location>
        <begin position="80"/>
        <end position="105"/>
    </location>
</feature>
<dbReference type="Pfam" id="PF13663">
    <property type="entry name" value="DUF4148"/>
    <property type="match status" value="1"/>
</dbReference>
<accession>A0A2U3IDP8</accession>
<feature type="compositionally biased region" description="Low complexity" evidence="1">
    <location>
        <begin position="80"/>
        <end position="92"/>
    </location>
</feature>
<organism evidence="3 4">
    <name type="scientific">Caballeronia novacaledonica</name>
    <dbReference type="NCBI Taxonomy" id="1544861"/>
    <lineage>
        <taxon>Bacteria</taxon>
        <taxon>Pseudomonadati</taxon>
        <taxon>Pseudomonadota</taxon>
        <taxon>Betaproteobacteria</taxon>
        <taxon>Burkholderiales</taxon>
        <taxon>Burkholderiaceae</taxon>
        <taxon>Caballeronia</taxon>
    </lineage>
</organism>
<dbReference type="OrthoDB" id="9112534at2"/>
<evidence type="ECO:0000256" key="2">
    <source>
        <dbReference type="SAM" id="SignalP"/>
    </source>
</evidence>
<dbReference type="InterPro" id="IPR025421">
    <property type="entry name" value="DUF4148"/>
</dbReference>
<feature type="signal peptide" evidence="2">
    <location>
        <begin position="1"/>
        <end position="22"/>
    </location>
</feature>
<reference evidence="4" key="1">
    <citation type="submission" date="2018-01" db="EMBL/GenBank/DDBJ databases">
        <authorList>
            <person name="Peeters C."/>
        </authorList>
    </citation>
    <scope>NUCLEOTIDE SEQUENCE [LARGE SCALE GENOMIC DNA]</scope>
</reference>
<evidence type="ECO:0000313" key="4">
    <source>
        <dbReference type="Proteomes" id="UP000238169"/>
    </source>
</evidence>
<sequence>MKSWIKAVIAAAVLSAPLVSFAQSSASVSRAEVRGELVQLEKAGYAPVAEDASYPAKLQAAETRVADMRIAQAQAEGYGSSAGAASQSGRASKPVVDPHGVFFGQ</sequence>
<keyword evidence="2" id="KW-0732">Signal</keyword>
<feature type="chain" id="PRO_5015688514" evidence="2">
    <location>
        <begin position="23"/>
        <end position="105"/>
    </location>
</feature>
<dbReference type="EMBL" id="OGTP01000029">
    <property type="protein sequence ID" value="SPB18343.1"/>
    <property type="molecule type" value="Genomic_DNA"/>
</dbReference>
<evidence type="ECO:0000313" key="3">
    <source>
        <dbReference type="EMBL" id="SPB18343.1"/>
    </source>
</evidence>
<evidence type="ECO:0000256" key="1">
    <source>
        <dbReference type="SAM" id="MobiDB-lite"/>
    </source>
</evidence>